<dbReference type="InterPro" id="IPR001584">
    <property type="entry name" value="Integrase_cat-core"/>
</dbReference>
<dbReference type="SUPFAM" id="SSF53098">
    <property type="entry name" value="Ribonuclease H-like"/>
    <property type="match status" value="1"/>
</dbReference>
<dbReference type="AlphaFoldDB" id="A0AA38HP40"/>
<dbReference type="InterPro" id="IPR012337">
    <property type="entry name" value="RNaseH-like_sf"/>
</dbReference>
<keyword evidence="3" id="KW-1185">Reference proteome</keyword>
<evidence type="ECO:0000313" key="2">
    <source>
        <dbReference type="EMBL" id="KAJ3640481.1"/>
    </source>
</evidence>
<gene>
    <name evidence="2" type="ORF">Zmor_003775</name>
</gene>
<protein>
    <recommendedName>
        <fullName evidence="1">Integrase catalytic domain-containing protein</fullName>
    </recommendedName>
</protein>
<evidence type="ECO:0000313" key="3">
    <source>
        <dbReference type="Proteomes" id="UP001168821"/>
    </source>
</evidence>
<dbReference type="InterPro" id="IPR040676">
    <property type="entry name" value="DUF5641"/>
</dbReference>
<feature type="domain" description="Integrase catalytic" evidence="1">
    <location>
        <begin position="10"/>
        <end position="205"/>
    </location>
</feature>
<name>A0AA38HP40_9CUCU</name>
<evidence type="ECO:0000259" key="1">
    <source>
        <dbReference type="PROSITE" id="PS50994"/>
    </source>
</evidence>
<dbReference type="PANTHER" id="PTHR47331:SF1">
    <property type="entry name" value="GAG-LIKE PROTEIN"/>
    <property type="match status" value="1"/>
</dbReference>
<proteinExistence type="predicted"/>
<sequence>MGDLPAQRLTPNRPFFISGVDYIGPILIKESTGRGKRNVKAYIAIFVCFATKAVQLELVGNLTTESFLGAVQRLVSRRGQIRHLYSDNGSNFVGAANHEAQKLKVFLKSSDFQSKVIGKLAERNMDFHFIPARSPHMGGLWEINAKSVKTLMKRTIGLALLTYEELYTLLTRIEAILNSRPLTPLSNDPNDLEPLTPGHFLAGESLTAVFEDDITEVSTNRLSRWQRVEQLRQNFWRRWNREYILGLQGRSKWTRPCNTPTVGSLVLIVEDDVHPLQWNLARITELHYGKDGLPRVASLKTKSGVTKRSFHKLCRLPISTEDTKIVLTDYE</sequence>
<dbReference type="GO" id="GO:0015074">
    <property type="term" value="P:DNA integration"/>
    <property type="evidence" value="ECO:0007669"/>
    <property type="project" value="InterPro"/>
</dbReference>
<dbReference type="InterPro" id="IPR036397">
    <property type="entry name" value="RNaseH_sf"/>
</dbReference>
<dbReference type="Pfam" id="PF18701">
    <property type="entry name" value="DUF5641"/>
    <property type="match status" value="1"/>
</dbReference>
<dbReference type="PANTHER" id="PTHR47331">
    <property type="entry name" value="PHD-TYPE DOMAIN-CONTAINING PROTEIN"/>
    <property type="match status" value="1"/>
</dbReference>
<organism evidence="2 3">
    <name type="scientific">Zophobas morio</name>
    <dbReference type="NCBI Taxonomy" id="2755281"/>
    <lineage>
        <taxon>Eukaryota</taxon>
        <taxon>Metazoa</taxon>
        <taxon>Ecdysozoa</taxon>
        <taxon>Arthropoda</taxon>
        <taxon>Hexapoda</taxon>
        <taxon>Insecta</taxon>
        <taxon>Pterygota</taxon>
        <taxon>Neoptera</taxon>
        <taxon>Endopterygota</taxon>
        <taxon>Coleoptera</taxon>
        <taxon>Polyphaga</taxon>
        <taxon>Cucujiformia</taxon>
        <taxon>Tenebrionidae</taxon>
        <taxon>Zophobas</taxon>
    </lineage>
</organism>
<dbReference type="GO" id="GO:0003676">
    <property type="term" value="F:nucleic acid binding"/>
    <property type="evidence" value="ECO:0007669"/>
    <property type="project" value="InterPro"/>
</dbReference>
<comment type="caution">
    <text evidence="2">The sequence shown here is derived from an EMBL/GenBank/DDBJ whole genome shotgun (WGS) entry which is preliminary data.</text>
</comment>
<accession>A0AA38HP40</accession>
<dbReference type="PROSITE" id="PS50994">
    <property type="entry name" value="INTEGRASE"/>
    <property type="match status" value="1"/>
</dbReference>
<reference evidence="2" key="1">
    <citation type="journal article" date="2023" name="G3 (Bethesda)">
        <title>Whole genome assemblies of Zophobas morio and Tenebrio molitor.</title>
        <authorList>
            <person name="Kaur S."/>
            <person name="Stinson S.A."/>
            <person name="diCenzo G.C."/>
        </authorList>
    </citation>
    <scope>NUCLEOTIDE SEQUENCE</scope>
    <source>
        <strain evidence="2">QUZm001</strain>
    </source>
</reference>
<dbReference type="Proteomes" id="UP001168821">
    <property type="component" value="Unassembled WGS sequence"/>
</dbReference>
<dbReference type="Gene3D" id="3.30.420.10">
    <property type="entry name" value="Ribonuclease H-like superfamily/Ribonuclease H"/>
    <property type="match status" value="1"/>
</dbReference>
<dbReference type="EMBL" id="JALNTZ010000010">
    <property type="protein sequence ID" value="KAJ3640481.1"/>
    <property type="molecule type" value="Genomic_DNA"/>
</dbReference>